<dbReference type="AlphaFoldDB" id="A0AAE3KK81"/>
<sequence length="421" mass="48262">MEQVLEQEIKGKTSAGCNRPESGLGKHTRPEIELLLCCSRTSIEPAIAARIKILLQQEIDWKYLLQTAAKHGVKPLLYQSLSTTAKELVPPEILTQLRQDFRTNAVRNLNRTKELLKILDLFAVNDIPVFTFKGPAIASLAYGELSLRQFGDLDILVRDRDIIRARDLFLSQGDEMKVELIELTEAQKAIFIKSPQIHEFVRECAYPFIRQQSKIIVELHWRMMPLYFSFPIDSENLWERLIPVPLLGTNILTTSPEDSLLLLCGHGIKECWDKLNRVCDIAALVHKHPNLDWDRVMAEAARLGCQRILFLGLFLAKELLGTALPEFIWEKIEADGVVTELAVQVYDGFFPNGNISNQSFPVTRLHLKARERFIDKVRYFLLVMITPTTSDWLVLPLGRYPSFLYYLIRPIRLVGELLRGK</sequence>
<proteinExistence type="predicted"/>
<dbReference type="Proteomes" id="UP001204953">
    <property type="component" value="Unassembled WGS sequence"/>
</dbReference>
<reference evidence="1" key="1">
    <citation type="submission" date="2022-06" db="EMBL/GenBank/DDBJ databases">
        <title>New cyanobacteria of genus Symplocastrum in benthos of Lake Baikal.</title>
        <authorList>
            <person name="Sorokovikova E."/>
            <person name="Tikhonova I."/>
            <person name="Krasnopeev A."/>
            <person name="Evseev P."/>
            <person name="Gladkikh A."/>
            <person name="Belykh O."/>
        </authorList>
    </citation>
    <scope>NUCLEOTIDE SEQUENCE</scope>
    <source>
        <strain evidence="1">BBK-W-15</strain>
    </source>
</reference>
<evidence type="ECO:0000313" key="1">
    <source>
        <dbReference type="EMBL" id="MCP2727290.1"/>
    </source>
</evidence>
<keyword evidence="2" id="KW-1185">Reference proteome</keyword>
<comment type="caution">
    <text evidence="1">The sequence shown here is derived from an EMBL/GenBank/DDBJ whole genome shotgun (WGS) entry which is preliminary data.</text>
</comment>
<organism evidence="1 2">
    <name type="scientific">Limnofasciculus baicalensis BBK-W-15</name>
    <dbReference type="NCBI Taxonomy" id="2699891"/>
    <lineage>
        <taxon>Bacteria</taxon>
        <taxon>Bacillati</taxon>
        <taxon>Cyanobacteriota</taxon>
        <taxon>Cyanophyceae</taxon>
        <taxon>Coleofasciculales</taxon>
        <taxon>Coleofasciculaceae</taxon>
        <taxon>Limnofasciculus</taxon>
        <taxon>Limnofasciculus baicalensis</taxon>
    </lineage>
</organism>
<dbReference type="InterPro" id="IPR039498">
    <property type="entry name" value="NTP_transf_5"/>
</dbReference>
<dbReference type="EMBL" id="JAMZMM010000010">
    <property type="protein sequence ID" value="MCP2727290.1"/>
    <property type="molecule type" value="Genomic_DNA"/>
</dbReference>
<protein>
    <submittedName>
        <fullName evidence="1">Nucleotidyltransferase family protein</fullName>
    </submittedName>
</protein>
<evidence type="ECO:0000313" key="2">
    <source>
        <dbReference type="Proteomes" id="UP001204953"/>
    </source>
</evidence>
<gene>
    <name evidence="1" type="ORF">NJ959_02225</name>
</gene>
<name>A0AAE3KK81_9CYAN</name>
<accession>A0AAE3KK81</accession>
<dbReference type="Pfam" id="PF14907">
    <property type="entry name" value="NTP_transf_5"/>
    <property type="match status" value="1"/>
</dbReference>